<dbReference type="GO" id="GO:0006260">
    <property type="term" value="P:DNA replication"/>
    <property type="evidence" value="ECO:0007669"/>
    <property type="project" value="InterPro"/>
</dbReference>
<feature type="non-terminal residue" evidence="2">
    <location>
        <position position="1"/>
    </location>
</feature>
<comment type="caution">
    <text evidence="2">The sequence shown here is derived from an EMBL/GenBank/DDBJ whole genome shotgun (WGS) entry which is preliminary data.</text>
</comment>
<dbReference type="InterPro" id="IPR041931">
    <property type="entry name" value="DNA_pol3_alpha_thumb_dom"/>
</dbReference>
<accession>X1T0H0</accession>
<dbReference type="InterPro" id="IPR004805">
    <property type="entry name" value="DnaE2/DnaE/PolC"/>
</dbReference>
<dbReference type="EMBL" id="BARW01011450">
    <property type="protein sequence ID" value="GAI73539.1"/>
    <property type="molecule type" value="Genomic_DNA"/>
</dbReference>
<dbReference type="AlphaFoldDB" id="X1T0H0"/>
<evidence type="ECO:0000259" key="1">
    <source>
        <dbReference type="Pfam" id="PF07733"/>
    </source>
</evidence>
<sequence length="243" mass="27591">TGKNVSDTNRLKFSTNEFYYKSPQEMCKLFDSVPEAIKNTVVIADKCNLKLDFDQLLLPHYEVTTGESPEKYLEKLCLAGVKQRYPVITPEIQKRLDYELSIIKKMEFSTYFLIVWDFVQYAKNNDIPVGPGRGSGAGSIVAYSLGITDICPLKYGLLFERFLNPERRTMPDLDIDFADYGRDRVISYVKNKYGQNNVAQIITFGSMQARLVIRDVARVLGFSVAEGDKVAKLMPFGTTIYQA</sequence>
<dbReference type="InterPro" id="IPR011708">
    <property type="entry name" value="DNA_pol3_alpha_NTPase_dom"/>
</dbReference>
<dbReference type="Pfam" id="PF07733">
    <property type="entry name" value="DNA_pol3_alpha"/>
    <property type="match status" value="1"/>
</dbReference>
<dbReference type="PANTHER" id="PTHR32294:SF0">
    <property type="entry name" value="DNA POLYMERASE III SUBUNIT ALPHA"/>
    <property type="match status" value="1"/>
</dbReference>
<dbReference type="Gene3D" id="3.20.20.140">
    <property type="entry name" value="Metal-dependent hydrolases"/>
    <property type="match status" value="1"/>
</dbReference>
<dbReference type="PANTHER" id="PTHR32294">
    <property type="entry name" value="DNA POLYMERASE III SUBUNIT ALPHA"/>
    <property type="match status" value="1"/>
</dbReference>
<gene>
    <name evidence="2" type="ORF">S12H4_22078</name>
</gene>
<protein>
    <recommendedName>
        <fullName evidence="1">Bacterial DNA polymerase III alpha subunit NTPase domain-containing protein</fullName>
    </recommendedName>
</protein>
<feature type="domain" description="Bacterial DNA polymerase III alpha subunit NTPase" evidence="1">
    <location>
        <begin position="71"/>
        <end position="238"/>
    </location>
</feature>
<organism evidence="2">
    <name type="scientific">marine sediment metagenome</name>
    <dbReference type="NCBI Taxonomy" id="412755"/>
    <lineage>
        <taxon>unclassified sequences</taxon>
        <taxon>metagenomes</taxon>
        <taxon>ecological metagenomes</taxon>
    </lineage>
</organism>
<evidence type="ECO:0000313" key="2">
    <source>
        <dbReference type="EMBL" id="GAI73539.1"/>
    </source>
</evidence>
<feature type="non-terminal residue" evidence="2">
    <location>
        <position position="243"/>
    </location>
</feature>
<reference evidence="2" key="1">
    <citation type="journal article" date="2014" name="Front. Microbiol.">
        <title>High frequency of phylogenetically diverse reductive dehalogenase-homologous genes in deep subseafloor sedimentary metagenomes.</title>
        <authorList>
            <person name="Kawai M."/>
            <person name="Futagami T."/>
            <person name="Toyoda A."/>
            <person name="Takaki Y."/>
            <person name="Nishi S."/>
            <person name="Hori S."/>
            <person name="Arai W."/>
            <person name="Tsubouchi T."/>
            <person name="Morono Y."/>
            <person name="Uchiyama I."/>
            <person name="Ito T."/>
            <person name="Fujiyama A."/>
            <person name="Inagaki F."/>
            <person name="Takami H."/>
        </authorList>
    </citation>
    <scope>NUCLEOTIDE SEQUENCE</scope>
    <source>
        <strain evidence="2">Expedition CK06-06</strain>
    </source>
</reference>
<name>X1T0H0_9ZZZZ</name>
<proteinExistence type="predicted"/>
<dbReference type="GO" id="GO:0008408">
    <property type="term" value="F:3'-5' exonuclease activity"/>
    <property type="evidence" value="ECO:0007669"/>
    <property type="project" value="InterPro"/>
</dbReference>
<dbReference type="Gene3D" id="1.10.10.1600">
    <property type="entry name" value="Bacterial DNA polymerase III alpha subunit, thumb domain"/>
    <property type="match status" value="1"/>
</dbReference>